<name>A0A3B1CIH4_9ZZZZ</name>
<organism evidence="1">
    <name type="scientific">hydrothermal vent metagenome</name>
    <dbReference type="NCBI Taxonomy" id="652676"/>
    <lineage>
        <taxon>unclassified sequences</taxon>
        <taxon>metagenomes</taxon>
        <taxon>ecological metagenomes</taxon>
    </lineage>
</organism>
<gene>
    <name evidence="1" type="ORF">MNBD_NITROSPIRAE03-356</name>
</gene>
<protein>
    <submittedName>
        <fullName evidence="1">Uncharacterized protein</fullName>
    </submittedName>
</protein>
<evidence type="ECO:0000313" key="1">
    <source>
        <dbReference type="EMBL" id="VAX28032.1"/>
    </source>
</evidence>
<reference evidence="1" key="1">
    <citation type="submission" date="2018-06" db="EMBL/GenBank/DDBJ databases">
        <authorList>
            <person name="Zhirakovskaya E."/>
        </authorList>
    </citation>
    <scope>NUCLEOTIDE SEQUENCE</scope>
</reference>
<sequence>MATNLMTHCDKCGKEIRVVKERQEGKLFYMVHGLFCINIPAFFCEKKCFEETIKEVKGFEYLDKDDKGRPVVDVDVMINESLIIDKMYDIVYAVDNPLFPTLVFQRLLEVDQENISFLYAISSLYVGLLAAEKTPEDLKTKVTERLEEAESDLKKLSPEGYRKISELRKHYNV</sequence>
<proteinExistence type="predicted"/>
<dbReference type="EMBL" id="UOGI01000015">
    <property type="protein sequence ID" value="VAX28032.1"/>
    <property type="molecule type" value="Genomic_DNA"/>
</dbReference>
<accession>A0A3B1CIH4</accession>
<dbReference type="AlphaFoldDB" id="A0A3B1CIH4"/>